<organism evidence="1">
    <name type="scientific">Marinobacter nauticus</name>
    <name type="common">Marinobacter hydrocarbonoclasticus</name>
    <name type="synonym">Marinobacter aquaeolei</name>
    <dbReference type="NCBI Taxonomy" id="2743"/>
    <lineage>
        <taxon>Bacteria</taxon>
        <taxon>Pseudomonadati</taxon>
        <taxon>Pseudomonadota</taxon>
        <taxon>Gammaproteobacteria</taxon>
        <taxon>Pseudomonadales</taxon>
        <taxon>Marinobacteraceae</taxon>
        <taxon>Marinobacter</taxon>
    </lineage>
</organism>
<proteinExistence type="predicted"/>
<gene>
    <name evidence="1" type="ORF">YBY_16570</name>
</gene>
<dbReference type="EMBL" id="AP019537">
    <property type="protein sequence ID" value="BBJ03809.1"/>
    <property type="molecule type" value="Genomic_DNA"/>
</dbReference>
<sequence>MEVQVDRTSLQEVRALLAKFSDGARRAHARSLNKTVNRSRTESSKEVRKQVRLNAAYVKSLLTITKASERRLQAKISTPTRGLLMSRFSTDTSIAGDKVGWLKPPPVPPRGIRVKVKPTGGAKVFGGDEIVGKPFYMVLPGTTGRVAIVGRRAKTGSQGGQIKVFYGPSLSQVFTDVKDEIAEPLALYQMQQFEKEIDAILRGY</sequence>
<protein>
    <submittedName>
        <fullName evidence="1">Uncharacterized protein</fullName>
    </submittedName>
</protein>
<dbReference type="AlphaFoldDB" id="A0A455W3Q8"/>
<name>A0A455W3Q8_MARNT</name>
<dbReference type="Pfam" id="PF06763">
    <property type="entry name" value="Minor_tail_Z"/>
    <property type="match status" value="1"/>
</dbReference>
<reference evidence="1" key="1">
    <citation type="submission" date="2019-03" db="EMBL/GenBank/DDBJ databases">
        <title>Whole genome analysis of nitrate-reducing bacteria Marinobacter hydrocarbonoclasticus YB03.</title>
        <authorList>
            <person name="Azam A.H."/>
            <person name="Yuk S.R."/>
            <person name="Kamarisima K."/>
            <person name="Miyanaga K."/>
            <person name="Tanji Y."/>
        </authorList>
    </citation>
    <scope>NUCLEOTIDE SEQUENCE</scope>
    <source>
        <strain evidence="1">YB03</strain>
    </source>
</reference>
<evidence type="ECO:0000313" key="1">
    <source>
        <dbReference type="EMBL" id="BBJ03809.1"/>
    </source>
</evidence>
<dbReference type="InterPro" id="IPR010633">
    <property type="entry name" value="Phage_lambda_GpZ"/>
</dbReference>
<accession>A0A455W3Q8</accession>